<sequence>MLGIYSHMISYPLYLPDYPLGHLIAFQIEEHLKQHGPLGAEFERMATFGSVTPDEWMRHATGAPVSADALLRATEAAL</sequence>
<dbReference type="AlphaFoldDB" id="A0A410RV58"/>
<evidence type="ECO:0000313" key="2">
    <source>
        <dbReference type="Proteomes" id="UP000288758"/>
    </source>
</evidence>
<dbReference type="SUPFAM" id="SSF55486">
    <property type="entry name" value="Metalloproteases ('zincins'), catalytic domain"/>
    <property type="match status" value="1"/>
</dbReference>
<proteinExistence type="predicted"/>
<name>A0A410RV58_CORCK</name>
<gene>
    <name evidence="1" type="ORF">EJ065_4235</name>
</gene>
<protein>
    <submittedName>
        <fullName evidence="1">Uncharacterized protein</fullName>
    </submittedName>
</protein>
<dbReference type="EMBL" id="CP034669">
    <property type="protein sequence ID" value="QAT85790.1"/>
    <property type="molecule type" value="Genomic_DNA"/>
</dbReference>
<reference evidence="1 2" key="1">
    <citation type="submission" date="2018-12" db="EMBL/GenBank/DDBJ databases">
        <title>Complete Genome Sequence of the Corallopyronin A producing Myxobacterium Corallococcus coralloides B035.</title>
        <authorList>
            <person name="Bouhired S.M."/>
            <person name="Rupp O."/>
            <person name="Blom J."/>
            <person name="Schaeberle T.F."/>
            <person name="Kehraus S."/>
            <person name="Schiefer A."/>
            <person name="Pfarr K."/>
            <person name="Goesmann A."/>
            <person name="Hoerauf A."/>
            <person name="Koenig G.M."/>
        </authorList>
    </citation>
    <scope>NUCLEOTIDE SEQUENCE [LARGE SCALE GENOMIC DNA]</scope>
    <source>
        <strain evidence="1 2">B035</strain>
    </source>
</reference>
<organism evidence="1 2">
    <name type="scientific">Corallococcus coralloides</name>
    <name type="common">Myxococcus coralloides</name>
    <dbReference type="NCBI Taxonomy" id="184914"/>
    <lineage>
        <taxon>Bacteria</taxon>
        <taxon>Pseudomonadati</taxon>
        <taxon>Myxococcota</taxon>
        <taxon>Myxococcia</taxon>
        <taxon>Myxococcales</taxon>
        <taxon>Cystobacterineae</taxon>
        <taxon>Myxococcaceae</taxon>
        <taxon>Corallococcus</taxon>
    </lineage>
</organism>
<evidence type="ECO:0000313" key="1">
    <source>
        <dbReference type="EMBL" id="QAT85790.1"/>
    </source>
</evidence>
<accession>A0A410RV58</accession>
<dbReference type="Proteomes" id="UP000288758">
    <property type="component" value="Chromosome"/>
</dbReference>